<protein>
    <submittedName>
        <fullName evidence="1">Uncharacterized protein</fullName>
    </submittedName>
</protein>
<proteinExistence type="predicted"/>
<name>A0ACC1LVY9_9FUNG</name>
<gene>
    <name evidence="1" type="ORF">IWW38_005021</name>
</gene>
<comment type="caution">
    <text evidence="1">The sequence shown here is derived from an EMBL/GenBank/DDBJ whole genome shotgun (WGS) entry which is preliminary data.</text>
</comment>
<accession>A0ACC1LVY9</accession>
<sequence length="103" mass="11653">MEGFANWDWIRWNQSGDKLMISDWNALINALTDLGFGCTSRESVMKNFYHYGFESAVDGRKRIAGDDGVEWSILSHTDFRRGHFDLLAGFTRVKALSRSSASG</sequence>
<reference evidence="1" key="1">
    <citation type="submission" date="2022-07" db="EMBL/GenBank/DDBJ databases">
        <title>Phylogenomic reconstructions and comparative analyses of Kickxellomycotina fungi.</title>
        <authorList>
            <person name="Reynolds N.K."/>
            <person name="Stajich J.E."/>
            <person name="Barry K."/>
            <person name="Grigoriev I.V."/>
            <person name="Crous P."/>
            <person name="Smith M.E."/>
        </authorList>
    </citation>
    <scope>NUCLEOTIDE SEQUENCE</scope>
    <source>
        <strain evidence="1">CBS 190363</strain>
    </source>
</reference>
<dbReference type="Proteomes" id="UP001139981">
    <property type="component" value="Unassembled WGS sequence"/>
</dbReference>
<dbReference type="EMBL" id="JANBVB010002107">
    <property type="protein sequence ID" value="KAJ2888005.1"/>
    <property type="molecule type" value="Genomic_DNA"/>
</dbReference>
<evidence type="ECO:0000313" key="2">
    <source>
        <dbReference type="Proteomes" id="UP001139981"/>
    </source>
</evidence>
<evidence type="ECO:0000313" key="1">
    <source>
        <dbReference type="EMBL" id="KAJ2888005.1"/>
    </source>
</evidence>
<keyword evidence="2" id="KW-1185">Reference proteome</keyword>
<organism evidence="1 2">
    <name type="scientific">Coemansia aciculifera</name>
    <dbReference type="NCBI Taxonomy" id="417176"/>
    <lineage>
        <taxon>Eukaryota</taxon>
        <taxon>Fungi</taxon>
        <taxon>Fungi incertae sedis</taxon>
        <taxon>Zoopagomycota</taxon>
        <taxon>Kickxellomycotina</taxon>
        <taxon>Kickxellomycetes</taxon>
        <taxon>Kickxellales</taxon>
        <taxon>Kickxellaceae</taxon>
        <taxon>Coemansia</taxon>
    </lineage>
</organism>